<proteinExistence type="predicted"/>
<dbReference type="InterPro" id="IPR013897">
    <property type="entry name" value="Duc1"/>
</dbReference>
<dbReference type="PANTHER" id="PTHR34826:SF2">
    <property type="entry name" value="UPF0590 PROTEIN C409.17C"/>
    <property type="match status" value="1"/>
</dbReference>
<dbReference type="Pfam" id="PF08588">
    <property type="entry name" value="Duc1"/>
    <property type="match status" value="1"/>
</dbReference>
<protein>
    <recommendedName>
        <fullName evidence="1">Domain of unknown function at the cortex 1 domain-containing protein</fullName>
    </recommendedName>
</protein>
<dbReference type="OrthoDB" id="2119945at2759"/>
<organism evidence="2 3">
    <name type="scientific">Pseudozyma flocculosa</name>
    <dbReference type="NCBI Taxonomy" id="84751"/>
    <lineage>
        <taxon>Eukaryota</taxon>
        <taxon>Fungi</taxon>
        <taxon>Dikarya</taxon>
        <taxon>Basidiomycota</taxon>
        <taxon>Ustilaginomycotina</taxon>
        <taxon>Ustilaginomycetes</taxon>
        <taxon>Ustilaginales</taxon>
        <taxon>Ustilaginaceae</taxon>
        <taxon>Pseudozyma</taxon>
    </lineage>
</organism>
<gene>
    <name evidence="2" type="ORF">PSFLO_06214</name>
</gene>
<sequence>MAPSLRISAGPSVDSLSTVAVNHDDSPLSISTSNFQGRLTVRIKNFSGEQPSGASAQADSAYFNGGLGKGCSWSMQIQGRFLSPSPISSDDLVFGNEFDRPIKDHLPYGTGLALQFAKVIDPNLQHDLYAEKPWAFSPYIATMGRVATARLAADKAEGKDGFDGWPAFPSAESDTGPRYLDEDVTSLFYTADGKLDTAIEPDEDAVKNLRGGEAGIEKAHDYRKRWFGNKAHRQKCPVTSDQVVTADFFNGFIDFNDLTLHIPFSGGLSFDLKKYWDGQPVRYVCKDQKSGTVFFVIQFDITDLDQ</sequence>
<dbReference type="PANTHER" id="PTHR34826">
    <property type="entry name" value="UPF0590 PROTEIN C409.17C"/>
    <property type="match status" value="1"/>
</dbReference>
<feature type="domain" description="Domain of unknown function at the cortex 1" evidence="1">
    <location>
        <begin position="5"/>
        <end position="301"/>
    </location>
</feature>
<dbReference type="AlphaFoldDB" id="A0A5C3F8K8"/>
<name>A0A5C3F8K8_9BASI</name>
<evidence type="ECO:0000313" key="2">
    <source>
        <dbReference type="EMBL" id="SPO40732.1"/>
    </source>
</evidence>
<evidence type="ECO:0000259" key="1">
    <source>
        <dbReference type="Pfam" id="PF08588"/>
    </source>
</evidence>
<keyword evidence="3" id="KW-1185">Reference proteome</keyword>
<accession>A0A5C3F8K8</accession>
<dbReference type="Proteomes" id="UP000323386">
    <property type="component" value="Unassembled WGS sequence"/>
</dbReference>
<reference evidence="2 3" key="1">
    <citation type="submission" date="2018-03" db="EMBL/GenBank/DDBJ databases">
        <authorList>
            <person name="Guldener U."/>
        </authorList>
    </citation>
    <scope>NUCLEOTIDE SEQUENCE [LARGE SCALE GENOMIC DNA]</scope>
    <source>
        <strain evidence="2 3">DAOM196992</strain>
    </source>
</reference>
<evidence type="ECO:0000313" key="3">
    <source>
        <dbReference type="Proteomes" id="UP000323386"/>
    </source>
</evidence>
<dbReference type="EMBL" id="OOIP01000022">
    <property type="protein sequence ID" value="SPO40732.1"/>
    <property type="molecule type" value="Genomic_DNA"/>
</dbReference>